<reference evidence="3" key="2">
    <citation type="submission" date="2015-01" db="EMBL/GenBank/DDBJ databases">
        <title>Evolutionary Origins and Diversification of the Mycorrhizal Mutualists.</title>
        <authorList>
            <consortium name="DOE Joint Genome Institute"/>
            <consortium name="Mycorrhizal Genomics Consortium"/>
            <person name="Kohler A."/>
            <person name="Kuo A."/>
            <person name="Nagy L.G."/>
            <person name="Floudas D."/>
            <person name="Copeland A."/>
            <person name="Barry K.W."/>
            <person name="Cichocki N."/>
            <person name="Veneault-Fourrey C."/>
            <person name="LaButti K."/>
            <person name="Lindquist E.A."/>
            <person name="Lipzen A."/>
            <person name="Lundell T."/>
            <person name="Morin E."/>
            <person name="Murat C."/>
            <person name="Riley R."/>
            <person name="Ohm R."/>
            <person name="Sun H."/>
            <person name="Tunlid A."/>
            <person name="Henrissat B."/>
            <person name="Grigoriev I.V."/>
            <person name="Hibbett D.S."/>
            <person name="Martin F."/>
        </authorList>
    </citation>
    <scope>NUCLEOTIDE SEQUENCE [LARGE SCALE GENOMIC DNA]</scope>
    <source>
        <strain evidence="3">Marx 270</strain>
    </source>
</reference>
<dbReference type="EMBL" id="KN832113">
    <property type="protein sequence ID" value="KIN94127.1"/>
    <property type="molecule type" value="Genomic_DNA"/>
</dbReference>
<organism evidence="2 3">
    <name type="scientific">Pisolithus tinctorius Marx 270</name>
    <dbReference type="NCBI Taxonomy" id="870435"/>
    <lineage>
        <taxon>Eukaryota</taxon>
        <taxon>Fungi</taxon>
        <taxon>Dikarya</taxon>
        <taxon>Basidiomycota</taxon>
        <taxon>Agaricomycotina</taxon>
        <taxon>Agaricomycetes</taxon>
        <taxon>Agaricomycetidae</taxon>
        <taxon>Boletales</taxon>
        <taxon>Sclerodermatineae</taxon>
        <taxon>Pisolithaceae</taxon>
        <taxon>Pisolithus</taxon>
    </lineage>
</organism>
<dbReference type="AlphaFoldDB" id="A0A0C3IAL4"/>
<feature type="region of interest" description="Disordered" evidence="1">
    <location>
        <begin position="110"/>
        <end position="129"/>
    </location>
</feature>
<proteinExistence type="predicted"/>
<evidence type="ECO:0000313" key="2">
    <source>
        <dbReference type="EMBL" id="KIN94127.1"/>
    </source>
</evidence>
<protein>
    <submittedName>
        <fullName evidence="2">Uncharacterized protein</fullName>
    </submittedName>
</protein>
<reference evidence="2 3" key="1">
    <citation type="submission" date="2014-04" db="EMBL/GenBank/DDBJ databases">
        <authorList>
            <consortium name="DOE Joint Genome Institute"/>
            <person name="Kuo A."/>
            <person name="Kohler A."/>
            <person name="Costa M.D."/>
            <person name="Nagy L.G."/>
            <person name="Floudas D."/>
            <person name="Copeland A."/>
            <person name="Barry K.W."/>
            <person name="Cichocki N."/>
            <person name="Veneault-Fourrey C."/>
            <person name="LaButti K."/>
            <person name="Lindquist E.A."/>
            <person name="Lipzen A."/>
            <person name="Lundell T."/>
            <person name="Morin E."/>
            <person name="Murat C."/>
            <person name="Sun H."/>
            <person name="Tunlid A."/>
            <person name="Henrissat B."/>
            <person name="Grigoriev I.V."/>
            <person name="Hibbett D.S."/>
            <person name="Martin F."/>
            <person name="Nordberg H.P."/>
            <person name="Cantor M.N."/>
            <person name="Hua S.X."/>
        </authorList>
    </citation>
    <scope>NUCLEOTIDE SEQUENCE [LARGE SCALE GENOMIC DNA]</scope>
    <source>
        <strain evidence="2 3">Marx 270</strain>
    </source>
</reference>
<evidence type="ECO:0000313" key="3">
    <source>
        <dbReference type="Proteomes" id="UP000054217"/>
    </source>
</evidence>
<dbReference type="InParanoid" id="A0A0C3IAL4"/>
<accession>A0A0C3IAL4</accession>
<dbReference type="Proteomes" id="UP000054217">
    <property type="component" value="Unassembled WGS sequence"/>
</dbReference>
<sequence length="145" mass="15398">MAQAHAAGNLHLTLDRTGQDSGMIWMEAVRCNTERGCSAMSSMIGDCHVALKNATSLSHVALREAGKLIQYLTACGEASTISAAFCIIDRQPSYTFVSVVFGLHANVCSPRGSRPSHGPGLADDQEGTDDTFTYTGVYTKGKRGV</sequence>
<evidence type="ECO:0000256" key="1">
    <source>
        <dbReference type="SAM" id="MobiDB-lite"/>
    </source>
</evidence>
<dbReference type="HOGENOM" id="CLU_1787598_0_0_1"/>
<gene>
    <name evidence="2" type="ORF">M404DRAFT_1008576</name>
</gene>
<keyword evidence="3" id="KW-1185">Reference proteome</keyword>
<name>A0A0C3IAL4_PISTI</name>